<reference evidence="1" key="1">
    <citation type="submission" date="2019-02" db="EMBL/GenBank/DDBJ databases">
        <authorList>
            <person name="Gruber-Vodicka R. H."/>
            <person name="Seah K. B. B."/>
        </authorList>
    </citation>
    <scope>NUCLEOTIDE SEQUENCE</scope>
    <source>
        <strain evidence="1">BECK_BZ123</strain>
    </source>
</reference>
<gene>
    <name evidence="1" type="ORF">BECKTC1821D_GA0114238_101613</name>
</gene>
<dbReference type="InterPro" id="IPR012431">
    <property type="entry name" value="PDDEXK_10"/>
</dbReference>
<dbReference type="EMBL" id="CAADFS010000016">
    <property type="protein sequence ID" value="VFK43237.1"/>
    <property type="molecule type" value="Genomic_DNA"/>
</dbReference>
<dbReference type="AlphaFoldDB" id="A0A450YNV8"/>
<dbReference type="Pfam" id="PF07788">
    <property type="entry name" value="PDDEXK_10"/>
    <property type="match status" value="1"/>
</dbReference>
<protein>
    <submittedName>
        <fullName evidence="1">PD-(D/E)XK nuclease superfamily protein</fullName>
    </submittedName>
</protein>
<name>A0A450YNV8_9GAMM</name>
<evidence type="ECO:0000313" key="1">
    <source>
        <dbReference type="EMBL" id="VFK43237.1"/>
    </source>
</evidence>
<dbReference type="Pfam" id="PF12644">
    <property type="entry name" value="DUF3782"/>
    <property type="match status" value="1"/>
</dbReference>
<accession>A0A450YNV8</accession>
<dbReference type="InterPro" id="IPR024271">
    <property type="entry name" value="DUF3782"/>
</dbReference>
<organism evidence="1">
    <name type="scientific">Candidatus Kentrum sp. TC</name>
    <dbReference type="NCBI Taxonomy" id="2126339"/>
    <lineage>
        <taxon>Bacteria</taxon>
        <taxon>Pseudomonadati</taxon>
        <taxon>Pseudomonadota</taxon>
        <taxon>Gammaproteobacteria</taxon>
        <taxon>Candidatus Kentrum</taxon>
    </lineage>
</organism>
<sequence length="88" mass="9633">MNKRLERSIGSLGSRWGIQAESVFRDAPAGILVESFGVEVIDINEFDDEGIVFGRPDQVELDVIIKNGLLIVCELESSVNVTGVKRSV</sequence>
<proteinExistence type="predicted"/>